<dbReference type="SUPFAM" id="SSF56935">
    <property type="entry name" value="Porins"/>
    <property type="match status" value="1"/>
</dbReference>
<dbReference type="InterPro" id="IPR037066">
    <property type="entry name" value="Plug_dom_sf"/>
</dbReference>
<dbReference type="Proteomes" id="UP000194139">
    <property type="component" value="Chromosome"/>
</dbReference>
<evidence type="ECO:0000256" key="1">
    <source>
        <dbReference type="ARBA" id="ARBA00004571"/>
    </source>
</evidence>
<evidence type="ECO:0000256" key="12">
    <source>
        <dbReference type="ARBA" id="ARBA00023170"/>
    </source>
</evidence>
<dbReference type="GO" id="GO:0015344">
    <property type="term" value="F:siderophore uptake transmembrane transporter activity"/>
    <property type="evidence" value="ECO:0007669"/>
    <property type="project" value="TreeGrafter"/>
</dbReference>
<keyword evidence="4 14" id="KW-1134">Transmembrane beta strand</keyword>
<dbReference type="PROSITE" id="PS01156">
    <property type="entry name" value="TONB_DEPENDENT_REC_2"/>
    <property type="match status" value="1"/>
</dbReference>
<dbReference type="GO" id="GO:0009279">
    <property type="term" value="C:cell outer membrane"/>
    <property type="evidence" value="ECO:0007669"/>
    <property type="project" value="UniProtKB-SubCell"/>
</dbReference>
<keyword evidence="7" id="KW-0732">Signal</keyword>
<feature type="region of interest" description="Disordered" evidence="17">
    <location>
        <begin position="310"/>
        <end position="332"/>
    </location>
</feature>
<dbReference type="InterPro" id="IPR036942">
    <property type="entry name" value="Beta-barrel_TonB_sf"/>
</dbReference>
<dbReference type="AlphaFoldDB" id="A0A1W6YXQ2"/>
<dbReference type="InterPro" id="IPR000531">
    <property type="entry name" value="Beta-barrel_TonB"/>
</dbReference>
<dbReference type="Pfam" id="PF00593">
    <property type="entry name" value="TonB_dep_Rec_b-barrel"/>
    <property type="match status" value="1"/>
</dbReference>
<keyword evidence="12" id="KW-0675">Receptor</keyword>
<dbReference type="NCBIfam" id="TIGR01783">
    <property type="entry name" value="TonB-siderophor"/>
    <property type="match status" value="1"/>
</dbReference>
<dbReference type="Pfam" id="PF07715">
    <property type="entry name" value="Plug"/>
    <property type="match status" value="1"/>
</dbReference>
<dbReference type="InterPro" id="IPR012910">
    <property type="entry name" value="Plug_dom"/>
</dbReference>
<organism evidence="20 21">
    <name type="scientific">Bordetella genomosp. 9</name>
    <dbReference type="NCBI Taxonomy" id="1416803"/>
    <lineage>
        <taxon>Bacteria</taxon>
        <taxon>Pseudomonadati</taxon>
        <taxon>Pseudomonadota</taxon>
        <taxon>Betaproteobacteria</taxon>
        <taxon>Burkholderiales</taxon>
        <taxon>Alcaligenaceae</taxon>
        <taxon>Bordetella</taxon>
    </lineage>
</organism>
<comment type="subcellular location">
    <subcellularLocation>
        <location evidence="1 14">Cell outer membrane</location>
        <topology evidence="1 14">Multi-pass membrane protein</topology>
    </subcellularLocation>
</comment>
<keyword evidence="13 14" id="KW-0998">Cell outer membrane</keyword>
<dbReference type="PANTHER" id="PTHR32552:SF82">
    <property type="entry name" value="FCUA PROTEIN"/>
    <property type="match status" value="1"/>
</dbReference>
<evidence type="ECO:0000256" key="15">
    <source>
        <dbReference type="PROSITE-ProRule" id="PRU10144"/>
    </source>
</evidence>
<protein>
    <recommendedName>
        <fullName evidence="22">TonB-dependent siderophore receptor</fullName>
    </recommendedName>
</protein>
<evidence type="ECO:0000256" key="3">
    <source>
        <dbReference type="ARBA" id="ARBA00022448"/>
    </source>
</evidence>
<evidence type="ECO:0000313" key="20">
    <source>
        <dbReference type="EMBL" id="ARP85875.1"/>
    </source>
</evidence>
<evidence type="ECO:0000313" key="21">
    <source>
        <dbReference type="Proteomes" id="UP000194139"/>
    </source>
</evidence>
<keyword evidence="21" id="KW-1185">Reference proteome</keyword>
<keyword evidence="3 14" id="KW-0813">Transport</keyword>
<accession>A0A1W6YXQ2</accession>
<feature type="compositionally biased region" description="Polar residues" evidence="17">
    <location>
        <begin position="555"/>
        <end position="564"/>
    </location>
</feature>
<dbReference type="Gene3D" id="2.40.170.20">
    <property type="entry name" value="TonB-dependent receptor, beta-barrel domain"/>
    <property type="match status" value="1"/>
</dbReference>
<feature type="region of interest" description="Disordered" evidence="17">
    <location>
        <begin position="552"/>
        <end position="571"/>
    </location>
</feature>
<evidence type="ECO:0000256" key="7">
    <source>
        <dbReference type="ARBA" id="ARBA00022729"/>
    </source>
</evidence>
<keyword evidence="10 16" id="KW-0798">TonB box</keyword>
<evidence type="ECO:0000256" key="10">
    <source>
        <dbReference type="ARBA" id="ARBA00023077"/>
    </source>
</evidence>
<feature type="short sequence motif" description="TonB C-terminal box" evidence="15">
    <location>
        <begin position="744"/>
        <end position="761"/>
    </location>
</feature>
<dbReference type="InterPro" id="IPR010917">
    <property type="entry name" value="TonB_rcpt_CS"/>
</dbReference>
<comment type="similarity">
    <text evidence="2 14 16">Belongs to the TonB-dependent receptor family.</text>
</comment>
<feature type="region of interest" description="Disordered" evidence="17">
    <location>
        <begin position="48"/>
        <end position="72"/>
    </location>
</feature>
<feature type="domain" description="TonB-dependent receptor-like beta-barrel" evidence="18">
    <location>
        <begin position="294"/>
        <end position="731"/>
    </location>
</feature>
<evidence type="ECO:0000256" key="6">
    <source>
        <dbReference type="ARBA" id="ARBA00022692"/>
    </source>
</evidence>
<feature type="domain" description="TonB-dependent receptor plug" evidence="19">
    <location>
        <begin position="119"/>
        <end position="215"/>
    </location>
</feature>
<proteinExistence type="inferred from homology"/>
<evidence type="ECO:0008006" key="22">
    <source>
        <dbReference type="Google" id="ProtNLM"/>
    </source>
</evidence>
<evidence type="ECO:0000259" key="19">
    <source>
        <dbReference type="Pfam" id="PF07715"/>
    </source>
</evidence>
<reference evidence="20 21" key="1">
    <citation type="submission" date="2017-05" db="EMBL/GenBank/DDBJ databases">
        <title>Complete and WGS of Bordetella genogroups.</title>
        <authorList>
            <person name="Spilker T."/>
            <person name="LiPuma J."/>
        </authorList>
    </citation>
    <scope>NUCLEOTIDE SEQUENCE [LARGE SCALE GENOMIC DNA]</scope>
    <source>
        <strain evidence="20 21">AU17164</strain>
    </source>
</reference>
<evidence type="ECO:0000256" key="5">
    <source>
        <dbReference type="ARBA" id="ARBA00022496"/>
    </source>
</evidence>
<keyword evidence="9" id="KW-0406">Ion transport</keyword>
<evidence type="ECO:0000259" key="18">
    <source>
        <dbReference type="Pfam" id="PF00593"/>
    </source>
</evidence>
<dbReference type="InterPro" id="IPR010105">
    <property type="entry name" value="TonB_sidphr_rcpt"/>
</dbReference>
<evidence type="ECO:0000256" key="2">
    <source>
        <dbReference type="ARBA" id="ARBA00009810"/>
    </source>
</evidence>
<evidence type="ECO:0000256" key="8">
    <source>
        <dbReference type="ARBA" id="ARBA00023004"/>
    </source>
</evidence>
<evidence type="ECO:0000256" key="17">
    <source>
        <dbReference type="SAM" id="MobiDB-lite"/>
    </source>
</evidence>
<dbReference type="CDD" id="cd01347">
    <property type="entry name" value="ligand_gated_channel"/>
    <property type="match status" value="1"/>
</dbReference>
<dbReference type="Gene3D" id="2.170.130.10">
    <property type="entry name" value="TonB-dependent receptor, plug domain"/>
    <property type="match status" value="1"/>
</dbReference>
<dbReference type="GO" id="GO:0038023">
    <property type="term" value="F:signaling receptor activity"/>
    <property type="evidence" value="ECO:0007669"/>
    <property type="project" value="InterPro"/>
</dbReference>
<evidence type="ECO:0000256" key="13">
    <source>
        <dbReference type="ARBA" id="ARBA00023237"/>
    </source>
</evidence>
<evidence type="ECO:0000256" key="11">
    <source>
        <dbReference type="ARBA" id="ARBA00023136"/>
    </source>
</evidence>
<dbReference type="PANTHER" id="PTHR32552">
    <property type="entry name" value="FERRICHROME IRON RECEPTOR-RELATED"/>
    <property type="match status" value="1"/>
</dbReference>
<evidence type="ECO:0000256" key="14">
    <source>
        <dbReference type="PROSITE-ProRule" id="PRU01360"/>
    </source>
</evidence>
<evidence type="ECO:0000256" key="16">
    <source>
        <dbReference type="RuleBase" id="RU003357"/>
    </source>
</evidence>
<evidence type="ECO:0000256" key="9">
    <source>
        <dbReference type="ARBA" id="ARBA00023065"/>
    </source>
</evidence>
<feature type="region of interest" description="Disordered" evidence="17">
    <location>
        <begin position="1"/>
        <end position="23"/>
    </location>
</feature>
<name>A0A1W6YXQ2_9BORD</name>
<keyword evidence="8" id="KW-0408">Iron</keyword>
<keyword evidence="5" id="KW-0410">Iron transport</keyword>
<dbReference type="InterPro" id="IPR039426">
    <property type="entry name" value="TonB-dep_rcpt-like"/>
</dbReference>
<keyword evidence="6 14" id="KW-0812">Transmembrane</keyword>
<dbReference type="PROSITE" id="PS52016">
    <property type="entry name" value="TONB_DEPENDENT_REC_3"/>
    <property type="match status" value="1"/>
</dbReference>
<dbReference type="GO" id="GO:0015891">
    <property type="term" value="P:siderophore transport"/>
    <property type="evidence" value="ECO:0007669"/>
    <property type="project" value="InterPro"/>
</dbReference>
<gene>
    <name evidence="20" type="ORF">CAL13_06385</name>
</gene>
<evidence type="ECO:0000256" key="4">
    <source>
        <dbReference type="ARBA" id="ARBA00022452"/>
    </source>
</evidence>
<keyword evidence="11 14" id="KW-0472">Membrane</keyword>
<sequence>MPFASPERPGSSEPALSAPRPLPPISGALALRLAMAGLAASAASAPAGTWAQSAGTPPSSPPAAVGQASGSGAAPVTTLAPVSVTGTVETEGDVLPPTYAGGQVAKGARLGVLGEQDAANVPFSVTSFTSQLVEDQQARTLGDVLRNDASVQVTRGFGNDAQMFVIRGFPLAGDDISYGGLFGVMPRQIISPQGAERIEIFKGPSAFLNGVPATGSGVGGMVNIEPKRAGDDPLTRVSLDYGTSSQRGASADIARRWGASNQFGIRVNALQREGDTGIHDNSARMTFGSVGLDYRGERFRASLDLGYQKQRTDQGRPMVQVSGIDLPDPPSARSNYAQPWTWSMTENTFGMVKAEYDLAERWTAYAAIGGNHAREKGSYSNPTVDGDGVGMAGRLDVPYESDTYGMMAGVRGKFETGPLAHSVNAAFSSVYLKKRSAYTFGSSFATSLEDTPHVPSPSTILSGGDMDDPGVTGRNRMTGVSLSDTVSFLDDRVLLTVGARHQKIRVTNYSYTGEVDTKYDDSATSPVYGIVVKPWERVSLYANHIEGLQPGPTAPSGTANQGQTFAPGKSKQNEVGVKLDMGDYGANLAFFEIRQPSPNGVTDPNTGIFAPLGKQRNQGVEMNVYGEPARGVRVIGGIAFIDGKLLDTGDDTSGNKAPGVPNYNAVLNAEWDLPWVSGLTLQGRVTRTGSQYLDTANEVKVKPWTTVDLGVRYATRVERHDVVWRLGVENIANKRYWTSAYGGYLIQGDPRTVKLSVAVDF</sequence>
<dbReference type="EMBL" id="CP021109">
    <property type="protein sequence ID" value="ARP85875.1"/>
    <property type="molecule type" value="Genomic_DNA"/>
</dbReference>